<comment type="similarity">
    <text evidence="2 7">Belongs to the DMRL synthase family.</text>
</comment>
<dbReference type="CDD" id="cd09209">
    <property type="entry name" value="Lumazine_synthase-I"/>
    <property type="match status" value="1"/>
</dbReference>
<dbReference type="SUPFAM" id="SSF52121">
    <property type="entry name" value="Lumazine synthase"/>
    <property type="match status" value="1"/>
</dbReference>
<dbReference type="AlphaFoldDB" id="A0A9C7PUF0"/>
<dbReference type="PANTHER" id="PTHR21058">
    <property type="entry name" value="6,7-DIMETHYL-8-RIBITYLLUMAZINE SYNTHASE DMRL SYNTHASE LUMAZINE SYNTHASE"/>
    <property type="match status" value="1"/>
</dbReference>
<comment type="pathway">
    <text evidence="1 7">Cofactor biosynthesis; riboflavin biosynthesis; riboflavin from 2-hydroxy-3-oxobutyl phosphate and 5-amino-6-(D-ribitylamino)uracil: step 1/2.</text>
</comment>
<reference evidence="8" key="1">
    <citation type="journal article" date="2022" name="Proc. Natl. Acad. Sci. U.S.A.">
        <title>Life cycle and functional genomics of the unicellular red alga Galdieria for elucidating algal and plant evolution and industrial use.</title>
        <authorList>
            <person name="Hirooka S."/>
            <person name="Itabashi T."/>
            <person name="Ichinose T.M."/>
            <person name="Onuma R."/>
            <person name="Fujiwara T."/>
            <person name="Yamashita S."/>
            <person name="Jong L.W."/>
            <person name="Tomita R."/>
            <person name="Iwane A.H."/>
            <person name="Miyagishima S.Y."/>
        </authorList>
    </citation>
    <scope>NUCLEOTIDE SEQUENCE</scope>
    <source>
        <strain evidence="8">NBRC 102759</strain>
    </source>
</reference>
<name>A0A9C7PUF0_9RHOD</name>
<dbReference type="InterPro" id="IPR034964">
    <property type="entry name" value="LS"/>
</dbReference>
<dbReference type="HAMAP" id="MF_00178">
    <property type="entry name" value="Lumazine_synth"/>
    <property type="match status" value="1"/>
</dbReference>
<comment type="catalytic activity">
    <reaction evidence="6 7">
        <text>(2S)-2-hydroxy-3-oxobutyl phosphate + 5-amino-6-(D-ribitylamino)uracil = 6,7-dimethyl-8-(1-D-ribityl)lumazine + phosphate + 2 H2O + H(+)</text>
        <dbReference type="Rhea" id="RHEA:26152"/>
        <dbReference type="ChEBI" id="CHEBI:15377"/>
        <dbReference type="ChEBI" id="CHEBI:15378"/>
        <dbReference type="ChEBI" id="CHEBI:15934"/>
        <dbReference type="ChEBI" id="CHEBI:43474"/>
        <dbReference type="ChEBI" id="CHEBI:58201"/>
        <dbReference type="ChEBI" id="CHEBI:58830"/>
        <dbReference type="EC" id="2.5.1.78"/>
    </reaction>
</comment>
<accession>A0A9C7PUF0</accession>
<evidence type="ECO:0000256" key="7">
    <source>
        <dbReference type="RuleBase" id="RU003795"/>
    </source>
</evidence>
<sequence>MKQASCSSLFFVIPRNPLAFCPYSPWQGRNRILENKSSDACRYNKPNVHTFFPVFVTKVKRGHLPLRLAEISCKKESSKGVDFGILDGSALRIGIVYSRWNNKIVSSLLKACKDTLLAHRVDPSNVVEFEVPGSFELPMAARYMTFSQRVDCIISIGCLIKGETSHYEMIAQAVTNGLMEIGITSNIPVVYGVLTCLTEEQAIARSSGDENHGIAWAKTAIEMGNLKLSQFGQTKVERAIKF</sequence>
<evidence type="ECO:0000313" key="9">
    <source>
        <dbReference type="Proteomes" id="UP001061958"/>
    </source>
</evidence>
<evidence type="ECO:0000256" key="5">
    <source>
        <dbReference type="ARBA" id="ARBA00022679"/>
    </source>
</evidence>
<dbReference type="Pfam" id="PF00885">
    <property type="entry name" value="DMRL_synthase"/>
    <property type="match status" value="1"/>
</dbReference>
<keyword evidence="4 7" id="KW-0686">Riboflavin biosynthesis</keyword>
<keyword evidence="9" id="KW-1185">Reference proteome</keyword>
<dbReference type="OrthoDB" id="2965at2759"/>
<dbReference type="GO" id="GO:0009231">
    <property type="term" value="P:riboflavin biosynthetic process"/>
    <property type="evidence" value="ECO:0007669"/>
    <property type="project" value="UniProtKB-KW"/>
</dbReference>
<evidence type="ECO:0000256" key="4">
    <source>
        <dbReference type="ARBA" id="ARBA00022619"/>
    </source>
</evidence>
<keyword evidence="5 7" id="KW-0808">Transferase</keyword>
<dbReference type="InterPro" id="IPR002180">
    <property type="entry name" value="LS/RS"/>
</dbReference>
<dbReference type="EMBL" id="BQMJ01000011">
    <property type="protein sequence ID" value="GJQ09807.1"/>
    <property type="molecule type" value="Genomic_DNA"/>
</dbReference>
<proteinExistence type="inferred from homology"/>
<evidence type="ECO:0000256" key="6">
    <source>
        <dbReference type="ARBA" id="ARBA00048785"/>
    </source>
</evidence>
<dbReference type="NCBIfam" id="TIGR00114">
    <property type="entry name" value="lumazine-synth"/>
    <property type="match status" value="1"/>
</dbReference>
<evidence type="ECO:0000256" key="1">
    <source>
        <dbReference type="ARBA" id="ARBA00004917"/>
    </source>
</evidence>
<evidence type="ECO:0000313" key="8">
    <source>
        <dbReference type="EMBL" id="GJQ09807.1"/>
    </source>
</evidence>
<dbReference type="Proteomes" id="UP001061958">
    <property type="component" value="Unassembled WGS sequence"/>
</dbReference>
<dbReference type="InterPro" id="IPR036467">
    <property type="entry name" value="LS/RS_sf"/>
</dbReference>
<dbReference type="GO" id="GO:0000906">
    <property type="term" value="F:6,7-dimethyl-8-ribityllumazine synthase activity"/>
    <property type="evidence" value="ECO:0007669"/>
    <property type="project" value="UniProtKB-EC"/>
</dbReference>
<evidence type="ECO:0000256" key="3">
    <source>
        <dbReference type="ARBA" id="ARBA00012664"/>
    </source>
</evidence>
<reference evidence="8" key="2">
    <citation type="submission" date="2022-01" db="EMBL/GenBank/DDBJ databases">
        <authorList>
            <person name="Hirooka S."/>
            <person name="Miyagishima S.Y."/>
        </authorList>
    </citation>
    <scope>NUCLEOTIDE SEQUENCE</scope>
    <source>
        <strain evidence="8">NBRC 102759</strain>
    </source>
</reference>
<comment type="caution">
    <text evidence="8">The sequence shown here is derived from an EMBL/GenBank/DDBJ whole genome shotgun (WGS) entry which is preliminary data.</text>
</comment>
<gene>
    <name evidence="8" type="ORF">GpartN1_g1598.t1</name>
</gene>
<organism evidence="8 9">
    <name type="scientific">Galdieria partita</name>
    <dbReference type="NCBI Taxonomy" id="83374"/>
    <lineage>
        <taxon>Eukaryota</taxon>
        <taxon>Rhodophyta</taxon>
        <taxon>Bangiophyceae</taxon>
        <taxon>Galdieriales</taxon>
        <taxon>Galdieriaceae</taxon>
        <taxon>Galdieria</taxon>
    </lineage>
</organism>
<protein>
    <recommendedName>
        <fullName evidence="3 7">6,7-dimethyl-8-ribityllumazine synthase</fullName>
        <shortName evidence="7">DMRL synthase</shortName>
        <ecNumber evidence="3 7">2.5.1.78</ecNumber>
    </recommendedName>
</protein>
<dbReference type="GO" id="GO:0009349">
    <property type="term" value="C:riboflavin synthase complex"/>
    <property type="evidence" value="ECO:0007669"/>
    <property type="project" value="UniProtKB-UniRule"/>
</dbReference>
<evidence type="ECO:0000256" key="2">
    <source>
        <dbReference type="ARBA" id="ARBA00007424"/>
    </source>
</evidence>
<dbReference type="Gene3D" id="3.40.50.960">
    <property type="entry name" value="Lumazine/riboflavin synthase"/>
    <property type="match status" value="1"/>
</dbReference>
<dbReference type="PANTHER" id="PTHR21058:SF0">
    <property type="entry name" value="6,7-DIMETHYL-8-RIBITYLLUMAZINE SYNTHASE"/>
    <property type="match status" value="1"/>
</dbReference>
<comment type="function">
    <text evidence="7">Catalyzes the formation of 6,7-dimethyl-8-ribityllumazine by condensation of 5-amino-6-(D-ribitylamino)uracil with 3,4-dihydroxy-2-butanone 4-phosphate. This is the penultimate step in the biosynthesis of riboflavin.</text>
</comment>
<dbReference type="EC" id="2.5.1.78" evidence="3 7"/>